<dbReference type="Proteomes" id="UP000793456">
    <property type="component" value="Chromosome XIX"/>
</dbReference>
<evidence type="ECO:0000313" key="2">
    <source>
        <dbReference type="Proteomes" id="UP000793456"/>
    </source>
</evidence>
<proteinExistence type="predicted"/>
<keyword evidence="2" id="KW-1185">Reference proteome</keyword>
<comment type="caution">
    <text evidence="1">The sequence shown here is derived from an EMBL/GenBank/DDBJ whole genome shotgun (WGS) entry which is preliminary data.</text>
</comment>
<sequence>MPTSTLGSWATTPEWHSLHLDQSTWHRQMLSNLAHLSTFRAIPKPRPRHLSLLLRPQLVSPWLTPTQATQAAGTSSSGENSQPLLCMHLATSIVPPPPLITMACSSPQQVLMGTRKVGPIHFSLDSTTRRPQVPTTMPSMGRCAWVIPGDIYGRPEHFGHRPEHYGPSSLHSYNSMNLNVNIASAPHGAAGAFLRYMRQPIKQELICKWIDQEQNQKKPCSKTYSTMHELVNHVTVEHVGGPEQSSHVCFWEECPREGKAFKAKYKLINHIRVHTGEKPFPCPFPGCGKVFARSENLKIHKRTHTGEKPFKCEFDGCDRKFANSSDRKKHSHVHTSDKPYYCKVRGCDKSYTHPSSLRKHMKVHCKSPPPPSTNVTYISSTNPLGDPLSPNNNNNNTEAHRNRSANLSPQVTNLNEWYVCQGSGGPNHLHTPSSDVPTSDSDDEDSFRHSDPRTML</sequence>
<protein>
    <submittedName>
        <fullName evidence="1">Uncharacterized protein</fullName>
    </submittedName>
</protein>
<organism evidence="1 2">
    <name type="scientific">Larimichthys crocea</name>
    <name type="common">Large yellow croaker</name>
    <name type="synonym">Pseudosciaena crocea</name>
    <dbReference type="NCBI Taxonomy" id="215358"/>
    <lineage>
        <taxon>Eukaryota</taxon>
        <taxon>Metazoa</taxon>
        <taxon>Chordata</taxon>
        <taxon>Craniata</taxon>
        <taxon>Vertebrata</taxon>
        <taxon>Euteleostomi</taxon>
        <taxon>Actinopterygii</taxon>
        <taxon>Neopterygii</taxon>
        <taxon>Teleostei</taxon>
        <taxon>Neoteleostei</taxon>
        <taxon>Acanthomorphata</taxon>
        <taxon>Eupercaria</taxon>
        <taxon>Sciaenidae</taxon>
        <taxon>Larimichthys</taxon>
    </lineage>
</organism>
<name>A0ACD3QFU9_LARCR</name>
<evidence type="ECO:0000313" key="1">
    <source>
        <dbReference type="EMBL" id="TMS06090.1"/>
    </source>
</evidence>
<accession>A0ACD3QFU9</accession>
<gene>
    <name evidence="1" type="ORF">E3U43_015849</name>
</gene>
<reference evidence="1" key="1">
    <citation type="submission" date="2018-11" db="EMBL/GenBank/DDBJ databases">
        <title>The sequence and de novo assembly of Larimichthys crocea genome using PacBio and Hi-C technologies.</title>
        <authorList>
            <person name="Xu P."/>
            <person name="Chen B."/>
            <person name="Zhou Z."/>
            <person name="Ke Q."/>
            <person name="Wu Y."/>
            <person name="Bai H."/>
            <person name="Pu F."/>
        </authorList>
    </citation>
    <scope>NUCLEOTIDE SEQUENCE</scope>
    <source>
        <tissue evidence="1">Muscle</tissue>
    </source>
</reference>
<dbReference type="EMBL" id="CM011692">
    <property type="protein sequence ID" value="TMS06090.1"/>
    <property type="molecule type" value="Genomic_DNA"/>
</dbReference>